<evidence type="ECO:0000313" key="2">
    <source>
        <dbReference type="Proteomes" id="UP000247702"/>
    </source>
</evidence>
<reference evidence="1 2" key="1">
    <citation type="submission" date="2017-11" db="EMBL/GenBank/DDBJ databases">
        <title>The genome of Rhizophagus clarus HR1 reveals common genetic basis of auxotrophy among arbuscular mycorrhizal fungi.</title>
        <authorList>
            <person name="Kobayashi Y."/>
        </authorList>
    </citation>
    <scope>NUCLEOTIDE SEQUENCE [LARGE SCALE GENOMIC DNA]</scope>
    <source>
        <strain evidence="1 2">HR1</strain>
    </source>
</reference>
<sequence>MDYTILPANLYQLITEQKSVRSELNRPINLFLWCCQMKILSDEKHDQTFGIKCCRMKSMTRLLELSMTGLLELRHDWTFGIKCCQIKVLSDKKHDQTFGIKVREVLPDEKHDWTFGIKCCQMKSTTRLLELSVARRKT</sequence>
<evidence type="ECO:0000313" key="1">
    <source>
        <dbReference type="EMBL" id="GBB86003.1"/>
    </source>
</evidence>
<dbReference type="AlphaFoldDB" id="A0A2Z6Q7A7"/>
<organism evidence="1 2">
    <name type="scientific">Rhizophagus clarus</name>
    <dbReference type="NCBI Taxonomy" id="94130"/>
    <lineage>
        <taxon>Eukaryota</taxon>
        <taxon>Fungi</taxon>
        <taxon>Fungi incertae sedis</taxon>
        <taxon>Mucoromycota</taxon>
        <taxon>Glomeromycotina</taxon>
        <taxon>Glomeromycetes</taxon>
        <taxon>Glomerales</taxon>
        <taxon>Glomeraceae</taxon>
        <taxon>Rhizophagus</taxon>
    </lineage>
</organism>
<dbReference type="Proteomes" id="UP000247702">
    <property type="component" value="Unassembled WGS sequence"/>
</dbReference>
<comment type="caution">
    <text evidence="1">The sequence shown here is derived from an EMBL/GenBank/DDBJ whole genome shotgun (WGS) entry which is preliminary data.</text>
</comment>
<name>A0A2Z6Q7A7_9GLOM</name>
<accession>A0A2Z6Q7A7</accession>
<gene>
    <name evidence="1" type="ORF">RclHR1_12440006</name>
</gene>
<protein>
    <submittedName>
        <fullName evidence="1">Uncharacterized protein</fullName>
    </submittedName>
</protein>
<proteinExistence type="predicted"/>
<dbReference type="EMBL" id="BEXD01000274">
    <property type="protein sequence ID" value="GBB86003.1"/>
    <property type="molecule type" value="Genomic_DNA"/>
</dbReference>
<keyword evidence="2" id="KW-1185">Reference proteome</keyword>